<feature type="compositionally biased region" description="Low complexity" evidence="1">
    <location>
        <begin position="28"/>
        <end position="63"/>
    </location>
</feature>
<feature type="region of interest" description="Disordered" evidence="1">
    <location>
        <begin position="26"/>
        <end position="63"/>
    </location>
</feature>
<reference evidence="4" key="1">
    <citation type="submission" date="2014-03" db="EMBL/GenBank/DDBJ databases">
        <authorList>
            <person name="Aksoy S."/>
            <person name="Warren W."/>
            <person name="Wilson R.K."/>
        </authorList>
    </citation>
    <scope>NUCLEOTIDE SEQUENCE [LARGE SCALE GENOMIC DNA]</scope>
    <source>
        <strain evidence="4">IAEA</strain>
    </source>
</reference>
<feature type="transmembrane region" description="Helical" evidence="2">
    <location>
        <begin position="65"/>
        <end position="83"/>
    </location>
</feature>
<dbReference type="VEuPathDB" id="VectorBase:GBRI016896"/>
<dbReference type="EnsemblMetazoa" id="GBRI016896-RA">
    <property type="protein sequence ID" value="GBRI016896-PA"/>
    <property type="gene ID" value="GBRI016896"/>
</dbReference>
<accession>A0A1A9WEP3</accession>
<evidence type="ECO:0000256" key="1">
    <source>
        <dbReference type="SAM" id="MobiDB-lite"/>
    </source>
</evidence>
<protein>
    <submittedName>
        <fullName evidence="3">Uncharacterized protein</fullName>
    </submittedName>
</protein>
<reference evidence="3" key="2">
    <citation type="submission" date="2020-05" db="UniProtKB">
        <authorList>
            <consortium name="EnsemblMetazoa"/>
        </authorList>
    </citation>
    <scope>IDENTIFICATION</scope>
    <source>
        <strain evidence="3">IAEA</strain>
    </source>
</reference>
<organism evidence="3 4">
    <name type="scientific">Glossina brevipalpis</name>
    <dbReference type="NCBI Taxonomy" id="37001"/>
    <lineage>
        <taxon>Eukaryota</taxon>
        <taxon>Metazoa</taxon>
        <taxon>Ecdysozoa</taxon>
        <taxon>Arthropoda</taxon>
        <taxon>Hexapoda</taxon>
        <taxon>Insecta</taxon>
        <taxon>Pterygota</taxon>
        <taxon>Neoptera</taxon>
        <taxon>Endopterygota</taxon>
        <taxon>Diptera</taxon>
        <taxon>Brachycera</taxon>
        <taxon>Muscomorpha</taxon>
        <taxon>Hippoboscoidea</taxon>
        <taxon>Glossinidae</taxon>
        <taxon>Glossina</taxon>
    </lineage>
</organism>
<evidence type="ECO:0000313" key="4">
    <source>
        <dbReference type="Proteomes" id="UP000091820"/>
    </source>
</evidence>
<dbReference type="Proteomes" id="UP000091820">
    <property type="component" value="Unassembled WGS sequence"/>
</dbReference>
<sequence length="103" mass="11006">MRYIYKCVSSSQVFIRIHMKNIYESETNSDNSKSSNNSSNSNNGCSIRNSCSNSNSSSSNSSREVGVAIILVVAIVVETIAVASPNEGVLAASTNNAIVDKIR</sequence>
<keyword evidence="4" id="KW-1185">Reference proteome</keyword>
<proteinExistence type="predicted"/>
<keyword evidence="2" id="KW-0812">Transmembrane</keyword>
<evidence type="ECO:0000313" key="3">
    <source>
        <dbReference type="EnsemblMetazoa" id="GBRI016896-PA"/>
    </source>
</evidence>
<name>A0A1A9WEP3_9MUSC</name>
<dbReference type="AlphaFoldDB" id="A0A1A9WEP3"/>
<evidence type="ECO:0000256" key="2">
    <source>
        <dbReference type="SAM" id="Phobius"/>
    </source>
</evidence>
<keyword evidence="2" id="KW-0472">Membrane</keyword>
<keyword evidence="2" id="KW-1133">Transmembrane helix</keyword>